<dbReference type="InterPro" id="IPR034078">
    <property type="entry name" value="NFX1_fam"/>
</dbReference>
<name>A0A8J2PR15_9BILA</name>
<evidence type="ECO:0000313" key="3">
    <source>
        <dbReference type="Proteomes" id="UP000746747"/>
    </source>
</evidence>
<dbReference type="GO" id="GO:0000122">
    <property type="term" value="P:negative regulation of transcription by RNA polymerase II"/>
    <property type="evidence" value="ECO:0007669"/>
    <property type="project" value="TreeGrafter"/>
</dbReference>
<dbReference type="GO" id="GO:0000977">
    <property type="term" value="F:RNA polymerase II transcription regulatory region sequence-specific DNA binding"/>
    <property type="evidence" value="ECO:0007669"/>
    <property type="project" value="TreeGrafter"/>
</dbReference>
<dbReference type="OrthoDB" id="5876073at2759"/>
<evidence type="ECO:0000259" key="1">
    <source>
        <dbReference type="PROSITE" id="PS51061"/>
    </source>
</evidence>
<dbReference type="Pfam" id="PF01424">
    <property type="entry name" value="R3H"/>
    <property type="match status" value="1"/>
</dbReference>
<accession>A0A8J2PR15</accession>
<proteinExistence type="predicted"/>
<dbReference type="SUPFAM" id="SSF82708">
    <property type="entry name" value="R3H domain"/>
    <property type="match status" value="1"/>
</dbReference>
<dbReference type="Proteomes" id="UP000746747">
    <property type="component" value="Unassembled WGS sequence"/>
</dbReference>
<sequence>MKSPTENLKIEVSCATKVVITCSCLRKSSEMHCSDVEKAYQKLLSLKVMEDNYSNMYAEKRLLKRNLSTDKYCCLPCDVECQRALRNKKMAEILNISRPYEADSASAYTTFLKNKLRTNYEDILDIEDTLIELLHDLDAQPNVTSVAHSFLPMHSELRRIIHEYSGHFGIETVSYGQEPQRNVVAIAKRNVSCMPAILLTAIKRNAAASSVSASRSATIVSSKTLSSISKNFWAIENRMQQLQPAGKVLKRGVKEPLISKK</sequence>
<keyword evidence="3" id="KW-1185">Reference proteome</keyword>
<dbReference type="PANTHER" id="PTHR12360">
    <property type="entry name" value="NUCLEAR TRANSCRIPTION FACTOR, X-BOX BINDING 1 NFX1"/>
    <property type="match status" value="1"/>
</dbReference>
<dbReference type="PANTHER" id="PTHR12360:SF12">
    <property type="entry name" value="TRANSCRIPTIONAL REPRESSOR NF-X1"/>
    <property type="match status" value="1"/>
</dbReference>
<protein>
    <recommendedName>
        <fullName evidence="1">R3H domain-containing protein</fullName>
    </recommendedName>
</protein>
<dbReference type="InterPro" id="IPR001374">
    <property type="entry name" value="R3H_dom"/>
</dbReference>
<comment type="caution">
    <text evidence="2">The sequence shown here is derived from an EMBL/GenBank/DDBJ whole genome shotgun (WGS) entry which is preliminary data.</text>
</comment>
<dbReference type="GO" id="GO:0000981">
    <property type="term" value="F:DNA-binding transcription factor activity, RNA polymerase II-specific"/>
    <property type="evidence" value="ECO:0007669"/>
    <property type="project" value="TreeGrafter"/>
</dbReference>
<evidence type="ECO:0000313" key="2">
    <source>
        <dbReference type="EMBL" id="CAG9531687.1"/>
    </source>
</evidence>
<dbReference type="SMART" id="SM00393">
    <property type="entry name" value="R3H"/>
    <property type="match status" value="1"/>
</dbReference>
<dbReference type="PROSITE" id="PS51061">
    <property type="entry name" value="R3H"/>
    <property type="match status" value="1"/>
</dbReference>
<dbReference type="Gene3D" id="3.30.1370.50">
    <property type="entry name" value="R3H-like domain"/>
    <property type="match status" value="1"/>
</dbReference>
<organism evidence="2 3">
    <name type="scientific">Cercopithifilaria johnstoni</name>
    <dbReference type="NCBI Taxonomy" id="2874296"/>
    <lineage>
        <taxon>Eukaryota</taxon>
        <taxon>Metazoa</taxon>
        <taxon>Ecdysozoa</taxon>
        <taxon>Nematoda</taxon>
        <taxon>Chromadorea</taxon>
        <taxon>Rhabditida</taxon>
        <taxon>Spirurina</taxon>
        <taxon>Spiruromorpha</taxon>
        <taxon>Filarioidea</taxon>
        <taxon>Onchocercidae</taxon>
        <taxon>Cercopithifilaria</taxon>
    </lineage>
</organism>
<dbReference type="EMBL" id="CAKAEH010000689">
    <property type="protein sequence ID" value="CAG9531687.1"/>
    <property type="molecule type" value="Genomic_DNA"/>
</dbReference>
<dbReference type="GO" id="GO:0005634">
    <property type="term" value="C:nucleus"/>
    <property type="evidence" value="ECO:0007669"/>
    <property type="project" value="TreeGrafter"/>
</dbReference>
<dbReference type="InterPro" id="IPR036867">
    <property type="entry name" value="R3H_dom_sf"/>
</dbReference>
<reference evidence="2" key="1">
    <citation type="submission" date="2021-09" db="EMBL/GenBank/DDBJ databases">
        <authorList>
            <consortium name="Pathogen Informatics"/>
        </authorList>
    </citation>
    <scope>NUCLEOTIDE SEQUENCE</scope>
</reference>
<feature type="domain" description="R3H" evidence="1">
    <location>
        <begin position="120"/>
        <end position="189"/>
    </location>
</feature>
<dbReference type="AlphaFoldDB" id="A0A8J2PR15"/>
<gene>
    <name evidence="2" type="ORF">CJOHNSTONI_LOCUS2064</name>
</gene>